<accession>A0A3G8YGY6</accession>
<evidence type="ECO:0000313" key="2">
    <source>
        <dbReference type="EMBL" id="AZI44233.1"/>
    </source>
</evidence>
<gene>
    <name evidence="2" type="ORF">EHF33_15155</name>
</gene>
<dbReference type="InterPro" id="IPR026816">
    <property type="entry name" value="Flavodoxin_dom"/>
</dbReference>
<reference evidence="2 3" key="1">
    <citation type="submission" date="2018-11" db="EMBL/GenBank/DDBJ databases">
        <title>Deinococcus shelandsis sp. nov., isolated from South Shetland Islands soil of Antarctica.</title>
        <authorList>
            <person name="Tian J."/>
        </authorList>
    </citation>
    <scope>NUCLEOTIDE SEQUENCE [LARGE SCALE GENOMIC DNA]</scope>
    <source>
        <strain evidence="2 3">S14-83T</strain>
    </source>
</reference>
<proteinExistence type="predicted"/>
<dbReference type="EMBL" id="CP034184">
    <property type="protein sequence ID" value="AZI44233.1"/>
    <property type="molecule type" value="Genomic_DNA"/>
</dbReference>
<dbReference type="KEGG" id="dph:EHF33_15155"/>
<dbReference type="Proteomes" id="UP000276417">
    <property type="component" value="Chromosome 2"/>
</dbReference>
<evidence type="ECO:0000259" key="1">
    <source>
        <dbReference type="Pfam" id="PF12724"/>
    </source>
</evidence>
<dbReference type="Pfam" id="PF12724">
    <property type="entry name" value="Flavodoxin_5"/>
    <property type="match status" value="1"/>
</dbReference>
<evidence type="ECO:0000313" key="3">
    <source>
        <dbReference type="Proteomes" id="UP000276417"/>
    </source>
</evidence>
<keyword evidence="3" id="KW-1185">Reference proteome</keyword>
<protein>
    <recommendedName>
        <fullName evidence="1">Flavodoxin domain-containing protein</fullName>
    </recommendedName>
</protein>
<dbReference type="AlphaFoldDB" id="A0A3G8YGY6"/>
<feature type="domain" description="Flavodoxin" evidence="1">
    <location>
        <begin position="28"/>
        <end position="120"/>
    </location>
</feature>
<name>A0A3G8YGY6_9DEIO</name>
<organism evidence="2 3">
    <name type="scientific">Deinococcus psychrotolerans</name>
    <dbReference type="NCBI Taxonomy" id="2489213"/>
    <lineage>
        <taxon>Bacteria</taxon>
        <taxon>Thermotogati</taxon>
        <taxon>Deinococcota</taxon>
        <taxon>Deinococci</taxon>
        <taxon>Deinococcales</taxon>
        <taxon>Deinococcaceae</taxon>
        <taxon>Deinococcus</taxon>
    </lineage>
</organism>
<dbReference type="OrthoDB" id="26239at2"/>
<sequence>MKLSQQPFRNIVRGWTCIRFKTSPPSSRAVLVGSAIHALKWLPEAAEFIKRHTTELEQLPRLIYFFCATLREDTAEHHREVLAYLNPVRAILEPLEIGLFAGRLDASRLPLLERMLVKAVKGD</sequence>